<dbReference type="FunFam" id="3.30.200.20:FF:000077">
    <property type="entry name" value="Putative Serine/threonine-protein kinase/endoribonuclease IRE1"/>
    <property type="match status" value="1"/>
</dbReference>
<feature type="region of interest" description="Disordered" evidence="19">
    <location>
        <begin position="569"/>
        <end position="724"/>
    </location>
</feature>
<dbReference type="EMBL" id="AZGZ01000006">
    <property type="protein sequence ID" value="KZZ94458.1"/>
    <property type="molecule type" value="Genomic_DNA"/>
</dbReference>
<feature type="signal peptide" evidence="20">
    <location>
        <begin position="1"/>
        <end position="20"/>
    </location>
</feature>
<comment type="caution">
    <text evidence="23">The sequence shown here is derived from an EMBL/GenBank/DDBJ whole genome shotgun (WGS) entry which is preliminary data.</text>
</comment>
<keyword evidence="15" id="KW-0472">Membrane</keyword>
<dbReference type="GO" id="GO:0036498">
    <property type="term" value="P:IRE1-mediated unfolded protein response"/>
    <property type="evidence" value="ECO:0007669"/>
    <property type="project" value="TreeGrafter"/>
</dbReference>
<dbReference type="GO" id="GO:1990604">
    <property type="term" value="C:IRE1-TRAF2-ASK1 complex"/>
    <property type="evidence" value="ECO:0007669"/>
    <property type="project" value="TreeGrafter"/>
</dbReference>
<dbReference type="InterPro" id="IPR008271">
    <property type="entry name" value="Ser/Thr_kinase_AS"/>
</dbReference>
<comment type="catalytic activity">
    <reaction evidence="18">
        <text>L-seryl-[protein] + ATP = O-phospho-L-seryl-[protein] + ADP + H(+)</text>
        <dbReference type="Rhea" id="RHEA:17989"/>
        <dbReference type="Rhea" id="RHEA-COMP:9863"/>
        <dbReference type="Rhea" id="RHEA-COMP:11604"/>
        <dbReference type="ChEBI" id="CHEBI:15378"/>
        <dbReference type="ChEBI" id="CHEBI:29999"/>
        <dbReference type="ChEBI" id="CHEBI:30616"/>
        <dbReference type="ChEBI" id="CHEBI:83421"/>
        <dbReference type="ChEBI" id="CHEBI:456216"/>
        <dbReference type="EC" id="2.7.11.1"/>
    </reaction>
    <physiologicalReaction direction="left-to-right" evidence="18">
        <dbReference type="Rhea" id="RHEA:17990"/>
    </physiologicalReaction>
</comment>
<comment type="subcellular location">
    <subcellularLocation>
        <location evidence="2">Membrane</location>
        <topology evidence="2">Single-pass type I membrane protein</topology>
    </subcellularLocation>
</comment>
<feature type="chain" id="PRO_5007895463" description="non-specific serine/threonine protein kinase" evidence="20">
    <location>
        <begin position="21"/>
        <end position="1168"/>
    </location>
</feature>
<dbReference type="SUPFAM" id="SSF56112">
    <property type="entry name" value="Protein kinase-like (PK-like)"/>
    <property type="match status" value="1"/>
</dbReference>
<evidence type="ECO:0000256" key="9">
    <source>
        <dbReference type="ARBA" id="ARBA00022741"/>
    </source>
</evidence>
<evidence type="ECO:0000313" key="24">
    <source>
        <dbReference type="Proteomes" id="UP000242877"/>
    </source>
</evidence>
<dbReference type="GO" id="GO:0005524">
    <property type="term" value="F:ATP binding"/>
    <property type="evidence" value="ECO:0007669"/>
    <property type="project" value="UniProtKB-KW"/>
</dbReference>
<keyword evidence="11" id="KW-0378">Hydrolase</keyword>
<evidence type="ECO:0000256" key="1">
    <source>
        <dbReference type="ARBA" id="ARBA00001946"/>
    </source>
</evidence>
<dbReference type="GO" id="GO:0004674">
    <property type="term" value="F:protein serine/threonine kinase activity"/>
    <property type="evidence" value="ECO:0007669"/>
    <property type="project" value="UniProtKB-KW"/>
</dbReference>
<evidence type="ECO:0000256" key="8">
    <source>
        <dbReference type="ARBA" id="ARBA00022729"/>
    </source>
</evidence>
<evidence type="ECO:0000256" key="4">
    <source>
        <dbReference type="ARBA" id="ARBA00022527"/>
    </source>
</evidence>
<evidence type="ECO:0000256" key="16">
    <source>
        <dbReference type="ARBA" id="ARBA00023180"/>
    </source>
</evidence>
<protein>
    <recommendedName>
        <fullName evidence="3">non-specific serine/threonine protein kinase</fullName>
        <ecNumber evidence="3">2.7.11.1</ecNumber>
    </recommendedName>
</protein>
<evidence type="ECO:0000256" key="14">
    <source>
        <dbReference type="ARBA" id="ARBA00022989"/>
    </source>
</evidence>
<dbReference type="GO" id="GO:0004521">
    <property type="term" value="F:RNA endonuclease activity"/>
    <property type="evidence" value="ECO:0007669"/>
    <property type="project" value="InterPro"/>
</dbReference>
<dbReference type="CDD" id="cd09769">
    <property type="entry name" value="Luminal_IRE1"/>
    <property type="match status" value="1"/>
</dbReference>
<feature type="compositionally biased region" description="Polar residues" evidence="19">
    <location>
        <begin position="623"/>
        <end position="641"/>
    </location>
</feature>
<keyword evidence="12" id="KW-0067">ATP-binding</keyword>
<evidence type="ECO:0000256" key="19">
    <source>
        <dbReference type="SAM" id="MobiDB-lite"/>
    </source>
</evidence>
<dbReference type="VEuPathDB" id="FungiDB:AAP_01758"/>
<dbReference type="InterPro" id="IPR011047">
    <property type="entry name" value="Quinoprotein_ADH-like_sf"/>
</dbReference>
<keyword evidence="8 20" id="KW-0732">Signal</keyword>
<evidence type="ECO:0000256" key="5">
    <source>
        <dbReference type="ARBA" id="ARBA00022679"/>
    </source>
</evidence>
<evidence type="ECO:0000256" key="6">
    <source>
        <dbReference type="ARBA" id="ARBA00022692"/>
    </source>
</evidence>
<feature type="domain" description="KEN" evidence="22">
    <location>
        <begin position="1032"/>
        <end position="1166"/>
    </location>
</feature>
<feature type="compositionally biased region" description="Basic residues" evidence="19">
    <location>
        <begin position="674"/>
        <end position="693"/>
    </location>
</feature>
<dbReference type="Gene3D" id="1.10.510.10">
    <property type="entry name" value="Transferase(Phosphotransferase) domain 1"/>
    <property type="match status" value="1"/>
</dbReference>
<evidence type="ECO:0000256" key="7">
    <source>
        <dbReference type="ARBA" id="ARBA00022723"/>
    </source>
</evidence>
<feature type="compositionally biased region" description="Polar residues" evidence="19">
    <location>
        <begin position="582"/>
        <end position="609"/>
    </location>
</feature>
<dbReference type="SMART" id="SM00580">
    <property type="entry name" value="PUG"/>
    <property type="match status" value="1"/>
</dbReference>
<dbReference type="PANTHER" id="PTHR13954">
    <property type="entry name" value="IRE1-RELATED"/>
    <property type="match status" value="1"/>
</dbReference>
<keyword evidence="24" id="KW-1185">Reference proteome</keyword>
<dbReference type="GO" id="GO:0046872">
    <property type="term" value="F:metal ion binding"/>
    <property type="evidence" value="ECO:0007669"/>
    <property type="project" value="UniProtKB-KW"/>
</dbReference>
<dbReference type="SUPFAM" id="SSF50998">
    <property type="entry name" value="Quinoprotein alcohol dehydrogenase-like"/>
    <property type="match status" value="1"/>
</dbReference>
<gene>
    <name evidence="23" type="ORF">AAP_01758</name>
</gene>
<dbReference type="InterPro" id="IPR038357">
    <property type="entry name" value="KEN_sf"/>
</dbReference>
<keyword evidence="5" id="KW-0808">Transferase</keyword>
<dbReference type="AlphaFoldDB" id="A0A168AWV1"/>
<comment type="catalytic activity">
    <reaction evidence="17">
        <text>L-threonyl-[protein] + ATP = O-phospho-L-threonyl-[protein] + ADP + H(+)</text>
        <dbReference type="Rhea" id="RHEA:46608"/>
        <dbReference type="Rhea" id="RHEA-COMP:11060"/>
        <dbReference type="Rhea" id="RHEA-COMP:11605"/>
        <dbReference type="ChEBI" id="CHEBI:15378"/>
        <dbReference type="ChEBI" id="CHEBI:30013"/>
        <dbReference type="ChEBI" id="CHEBI:30616"/>
        <dbReference type="ChEBI" id="CHEBI:61977"/>
        <dbReference type="ChEBI" id="CHEBI:456216"/>
        <dbReference type="EC" id="2.7.11.1"/>
    </reaction>
    <physiologicalReaction direction="left-to-right" evidence="17">
        <dbReference type="Rhea" id="RHEA:46609"/>
    </physiologicalReaction>
</comment>
<dbReference type="InterPro" id="IPR000719">
    <property type="entry name" value="Prot_kinase_dom"/>
</dbReference>
<evidence type="ECO:0000259" key="22">
    <source>
        <dbReference type="PROSITE" id="PS51392"/>
    </source>
</evidence>
<evidence type="ECO:0000313" key="23">
    <source>
        <dbReference type="EMBL" id="KZZ94458.1"/>
    </source>
</evidence>
<dbReference type="Gene3D" id="1.20.1440.180">
    <property type="entry name" value="KEN domain"/>
    <property type="match status" value="1"/>
</dbReference>
<dbReference type="PROSITE" id="PS00108">
    <property type="entry name" value="PROTEIN_KINASE_ST"/>
    <property type="match status" value="1"/>
</dbReference>
<proteinExistence type="predicted"/>
<dbReference type="PROSITE" id="PS51392">
    <property type="entry name" value="KEN"/>
    <property type="match status" value="1"/>
</dbReference>
<evidence type="ECO:0000256" key="11">
    <source>
        <dbReference type="ARBA" id="ARBA00022801"/>
    </source>
</evidence>
<keyword evidence="13" id="KW-0460">Magnesium</keyword>
<name>A0A168AWV1_9EURO</name>
<dbReference type="Gene3D" id="2.130.10.10">
    <property type="entry name" value="YVTN repeat-like/Quinoprotein amine dehydrogenase"/>
    <property type="match status" value="1"/>
</dbReference>
<evidence type="ECO:0000256" key="18">
    <source>
        <dbReference type="ARBA" id="ARBA00048977"/>
    </source>
</evidence>
<dbReference type="InterPro" id="IPR015943">
    <property type="entry name" value="WD40/YVTN_repeat-like_dom_sf"/>
</dbReference>
<dbReference type="GO" id="GO:0051082">
    <property type="term" value="F:unfolded protein binding"/>
    <property type="evidence" value="ECO:0007669"/>
    <property type="project" value="TreeGrafter"/>
</dbReference>
<keyword evidence="7" id="KW-0479">Metal-binding</keyword>
<keyword evidence="9" id="KW-0547">Nucleotide-binding</keyword>
<dbReference type="InterPro" id="IPR010513">
    <property type="entry name" value="KEN_dom"/>
</dbReference>
<comment type="cofactor">
    <cofactor evidence="1">
        <name>Mg(2+)</name>
        <dbReference type="ChEBI" id="CHEBI:18420"/>
    </cofactor>
</comment>
<evidence type="ECO:0000256" key="15">
    <source>
        <dbReference type="ARBA" id="ARBA00023136"/>
    </source>
</evidence>
<evidence type="ECO:0000256" key="13">
    <source>
        <dbReference type="ARBA" id="ARBA00022842"/>
    </source>
</evidence>
<keyword evidence="16" id="KW-0325">Glycoprotein</keyword>
<dbReference type="Pfam" id="PF06479">
    <property type="entry name" value="Ribonuc_2-5A"/>
    <property type="match status" value="1"/>
</dbReference>
<dbReference type="GO" id="GO:0006397">
    <property type="term" value="P:mRNA processing"/>
    <property type="evidence" value="ECO:0007669"/>
    <property type="project" value="InterPro"/>
</dbReference>
<dbReference type="InterPro" id="IPR045133">
    <property type="entry name" value="IRE1/2-like"/>
</dbReference>
<sequence length="1168" mass="129599">MRWRLPAGVIALLPLIAVTAQQQQHTARHTQHHHYHQPSQQQVLLGGLRNPSAQHFRDTNIETTHSNIIASSDASAIATLAPARGHKAAPAVGAPPARRTSPEGVINSQLNARSLQDWEVEDFVLLATVDGSLYARERKTGAPLWALEVPTPMVETIYHRENSTHDGFNSDVQPEDDLLWIVEPSRDGDLYVYHQGPDGGLQKLGLTVKALVDNTPYSGFDPPVTYTARKETTLYTVDARTGAVLRVFSSQGPQAMTNQCRNVNNAAPTLDDDDDFDCEPQLGGTITIGRVEYTVSVQNTETGDAICTIKFTEWTPNSRDADLESQYTITMDKRHIYSMHDGIVLGFDHGKMDGRRFVQRFSSPVARVFDVARQISTASAEDSPLVILSQPTIPPDPDYASTDLEDTYVFINCTEQGGWFAMSESTYPLVTGRGNQAQIYTKDYTTKGKPLLSLSAPQLRAALVGIHKLNDHGLVPASSIPPRVAGLLTEATRNKPREEIREQSNYSDIFETSAILRTTYNNRGDVIIVLLTLLCGLFFWVNKPQLQELLKRSLLLKDLNLNQGPILTPTPSAHLTEPHANDQATSSAITPTSPIVQQDKQKAATSENAQAPLAATSPEALSVESQSPALSNTTNLTTPSPKVQIVAPVSPLSQVSDLNSPPLAPTDAPAAEKPKKKAHRGRRGGQAHKRGKKPQNQIPDPPKSDDVPSNRSQQTVVGFPPTHASGEICQEEIAEPDGGDRVGALKVYEKEVLGRGSHGTVVCKGVFDGRDVAVKRLLSEFYEVASHEVQLLQESDDHTNLQQIIERPEDFSEIVDYQNLHQTEMLRQITLGVRHLHSLKIVHRDLKPQNILVAAPKRLRTGASKPVRLLISDFGLCKRLEDNQSSFRATTANAAGTSGWRAPELLIDEERMASTSPMNTSLSSFYNQNRTSSEQGIIDPSTHRRATRAIDIFSLGCVFYYVLTRGGHPFDKDGKFLREANIVKGAYNLDDLKCLGDYAYEAEDLIKSMLHHDPRKRPDASAILVHPFFWSANDRLNFLCDVSDHFEFEPRDPPSEALSLLESVGDVVMGEEKDFLKKLTPGFRDNLGKQRKYTGSRMLDLLRALRNKRNHYNDMPDAIKAQIGGLPEGYLTYWTVRFPALLMQSHWVISQLNLMETDRFRRYFVQPQ</sequence>
<dbReference type="FunFam" id="1.10.510.10:FF:000572">
    <property type="entry name" value="Serine/threonine-protein kinase/endoribonuclease IRE1"/>
    <property type="match status" value="1"/>
</dbReference>
<keyword evidence="4" id="KW-0723">Serine/threonine-protein kinase</keyword>
<dbReference type="InterPro" id="IPR011009">
    <property type="entry name" value="Kinase-like_dom_sf"/>
</dbReference>
<dbReference type="Proteomes" id="UP000242877">
    <property type="component" value="Unassembled WGS sequence"/>
</dbReference>
<keyword evidence="6" id="KW-0812">Transmembrane</keyword>
<dbReference type="GO" id="GO:0016787">
    <property type="term" value="F:hydrolase activity"/>
    <property type="evidence" value="ECO:0007669"/>
    <property type="project" value="UniProtKB-KW"/>
</dbReference>
<evidence type="ECO:0000256" key="10">
    <source>
        <dbReference type="ARBA" id="ARBA00022777"/>
    </source>
</evidence>
<keyword evidence="10 23" id="KW-0418">Kinase</keyword>
<dbReference type="GO" id="GO:0070059">
    <property type="term" value="P:intrinsic apoptotic signaling pathway in response to endoplasmic reticulum stress"/>
    <property type="evidence" value="ECO:0007669"/>
    <property type="project" value="TreeGrafter"/>
</dbReference>
<accession>A0A168AWV1</accession>
<reference evidence="23 24" key="1">
    <citation type="journal article" date="2016" name="Genome Biol. Evol.">
        <title>Divergent and convergent evolution of fungal pathogenicity.</title>
        <authorList>
            <person name="Shang Y."/>
            <person name="Xiao G."/>
            <person name="Zheng P."/>
            <person name="Cen K."/>
            <person name="Zhan S."/>
            <person name="Wang C."/>
        </authorList>
    </citation>
    <scope>NUCLEOTIDE SEQUENCE [LARGE SCALE GENOMIC DNA]</scope>
    <source>
        <strain evidence="23 24">ARSEF 7405</strain>
    </source>
</reference>
<evidence type="ECO:0000256" key="20">
    <source>
        <dbReference type="SAM" id="SignalP"/>
    </source>
</evidence>
<keyword evidence="14" id="KW-1133">Transmembrane helix</keyword>
<evidence type="ECO:0000256" key="2">
    <source>
        <dbReference type="ARBA" id="ARBA00004479"/>
    </source>
</evidence>
<dbReference type="CDD" id="cd10422">
    <property type="entry name" value="RNase_Ire1"/>
    <property type="match status" value="1"/>
</dbReference>
<feature type="domain" description="Protein kinase" evidence="21">
    <location>
        <begin position="747"/>
        <end position="1029"/>
    </location>
</feature>
<dbReference type="Gene3D" id="3.30.200.20">
    <property type="entry name" value="Phosphorylase Kinase, domain 1"/>
    <property type="match status" value="1"/>
</dbReference>
<dbReference type="PANTHER" id="PTHR13954:SF6">
    <property type="entry name" value="NON-SPECIFIC SERINE_THREONINE PROTEIN KINASE"/>
    <property type="match status" value="1"/>
</dbReference>
<dbReference type="PROSITE" id="PS50011">
    <property type="entry name" value="PROTEIN_KINASE_DOM"/>
    <property type="match status" value="1"/>
</dbReference>
<dbReference type="Pfam" id="PF00069">
    <property type="entry name" value="Pkinase"/>
    <property type="match status" value="2"/>
</dbReference>
<dbReference type="OrthoDB" id="63989at2759"/>
<evidence type="ECO:0000256" key="12">
    <source>
        <dbReference type="ARBA" id="ARBA00022840"/>
    </source>
</evidence>
<evidence type="ECO:0000256" key="17">
    <source>
        <dbReference type="ARBA" id="ARBA00048659"/>
    </source>
</evidence>
<evidence type="ECO:0000256" key="3">
    <source>
        <dbReference type="ARBA" id="ARBA00012513"/>
    </source>
</evidence>
<organism evidence="23 24">
    <name type="scientific">Ascosphaera apis ARSEF 7405</name>
    <dbReference type="NCBI Taxonomy" id="392613"/>
    <lineage>
        <taxon>Eukaryota</taxon>
        <taxon>Fungi</taxon>
        <taxon>Dikarya</taxon>
        <taxon>Ascomycota</taxon>
        <taxon>Pezizomycotina</taxon>
        <taxon>Eurotiomycetes</taxon>
        <taxon>Eurotiomycetidae</taxon>
        <taxon>Onygenales</taxon>
        <taxon>Ascosphaeraceae</taxon>
        <taxon>Ascosphaera</taxon>
    </lineage>
</organism>
<evidence type="ECO:0000259" key="21">
    <source>
        <dbReference type="PROSITE" id="PS50011"/>
    </source>
</evidence>
<dbReference type="SMART" id="SM00220">
    <property type="entry name" value="S_TKc"/>
    <property type="match status" value="1"/>
</dbReference>
<dbReference type="EC" id="2.7.11.1" evidence="3"/>